<dbReference type="SMART" id="SM00862">
    <property type="entry name" value="Trans_reg_C"/>
    <property type="match status" value="1"/>
</dbReference>
<dbReference type="PROSITE" id="PS50110">
    <property type="entry name" value="RESPONSE_REGULATORY"/>
    <property type="match status" value="1"/>
</dbReference>
<gene>
    <name evidence="13" type="ORF">H9849_01745</name>
</gene>
<feature type="modified residue" description="4-aspartylphosphate" evidence="8">
    <location>
        <position position="51"/>
    </location>
</feature>
<evidence type="ECO:0000256" key="7">
    <source>
        <dbReference type="ARBA" id="ARBA00024867"/>
    </source>
</evidence>
<dbReference type="SUPFAM" id="SSF46894">
    <property type="entry name" value="C-terminal effector domain of the bipartite response regulators"/>
    <property type="match status" value="1"/>
</dbReference>
<dbReference type="InterPro" id="IPR039420">
    <property type="entry name" value="WalR-like"/>
</dbReference>
<dbReference type="CDD" id="cd17574">
    <property type="entry name" value="REC_OmpR"/>
    <property type="match status" value="1"/>
</dbReference>
<dbReference type="PANTHER" id="PTHR48111:SF40">
    <property type="entry name" value="PHOSPHATE REGULON TRANSCRIPTIONAL REGULATORY PROTEIN PHOB"/>
    <property type="match status" value="1"/>
</dbReference>
<organism evidence="13 14">
    <name type="scientific">Candidatus Anaerobutyricum stercoripullorum</name>
    <dbReference type="NCBI Taxonomy" id="2838456"/>
    <lineage>
        <taxon>Bacteria</taxon>
        <taxon>Bacillati</taxon>
        <taxon>Bacillota</taxon>
        <taxon>Clostridia</taxon>
        <taxon>Lachnospirales</taxon>
        <taxon>Lachnospiraceae</taxon>
        <taxon>Anaerobutyricum</taxon>
    </lineage>
</organism>
<evidence type="ECO:0000256" key="1">
    <source>
        <dbReference type="ARBA" id="ARBA00018672"/>
    </source>
</evidence>
<dbReference type="AlphaFoldDB" id="A0A9D1X2G1"/>
<name>A0A9D1X2G1_9FIRM</name>
<keyword evidence="2 8" id="KW-0597">Phosphoprotein</keyword>
<dbReference type="SUPFAM" id="SSF52172">
    <property type="entry name" value="CheY-like"/>
    <property type="match status" value="1"/>
</dbReference>
<evidence type="ECO:0000313" key="13">
    <source>
        <dbReference type="EMBL" id="HIX71723.1"/>
    </source>
</evidence>
<evidence type="ECO:0000256" key="2">
    <source>
        <dbReference type="ARBA" id="ARBA00022553"/>
    </source>
</evidence>
<evidence type="ECO:0000256" key="6">
    <source>
        <dbReference type="ARBA" id="ARBA00023163"/>
    </source>
</evidence>
<reference evidence="13" key="1">
    <citation type="journal article" date="2021" name="PeerJ">
        <title>Extensive microbial diversity within the chicken gut microbiome revealed by metagenomics and culture.</title>
        <authorList>
            <person name="Gilroy R."/>
            <person name="Ravi A."/>
            <person name="Getino M."/>
            <person name="Pursley I."/>
            <person name="Horton D.L."/>
            <person name="Alikhan N.F."/>
            <person name="Baker D."/>
            <person name="Gharbi K."/>
            <person name="Hall N."/>
            <person name="Watson M."/>
            <person name="Adriaenssens E.M."/>
            <person name="Foster-Nyarko E."/>
            <person name="Jarju S."/>
            <person name="Secka A."/>
            <person name="Antonio M."/>
            <person name="Oren A."/>
            <person name="Chaudhuri R.R."/>
            <person name="La Ragione R."/>
            <person name="Hildebrand F."/>
            <person name="Pallen M.J."/>
        </authorList>
    </citation>
    <scope>NUCLEOTIDE SEQUENCE</scope>
    <source>
        <strain evidence="13">ChiSxjej3B15-1167</strain>
    </source>
</reference>
<keyword evidence="3" id="KW-0902">Two-component regulatory system</keyword>
<dbReference type="InterPro" id="IPR016032">
    <property type="entry name" value="Sig_transdc_resp-reg_C-effctor"/>
</dbReference>
<evidence type="ECO:0000256" key="8">
    <source>
        <dbReference type="PROSITE-ProRule" id="PRU00169"/>
    </source>
</evidence>
<sequence length="260" mass="29670">MKIQIVEDDRALNDGIRLALMEEGLVFVQSGSVRRAREDYERDKPDIVILDINLPDGSGYEYLRWLKERSQALVLVLTANDMETDEVMGLTLGADDYMTKPFSLAVLRARIQLFRRRITAREEERCGTIVTDHGGNSPAGTESVDAGPDHHASKKEEAVFAQDFFRFDFARLEFTKDGGEISLSVNEQKLLRLLVENPGRLLTRSLLYDRLWGDGAEYVDENALSVTVNRLRRKLEDKKDGVTYIQTVYGQGYMWKKKKS</sequence>
<keyword evidence="5 9" id="KW-0238">DNA-binding</keyword>
<dbReference type="Pfam" id="PF00072">
    <property type="entry name" value="Response_reg"/>
    <property type="match status" value="1"/>
</dbReference>
<evidence type="ECO:0000259" key="11">
    <source>
        <dbReference type="PROSITE" id="PS50110"/>
    </source>
</evidence>
<evidence type="ECO:0000256" key="3">
    <source>
        <dbReference type="ARBA" id="ARBA00023012"/>
    </source>
</evidence>
<evidence type="ECO:0000256" key="4">
    <source>
        <dbReference type="ARBA" id="ARBA00023015"/>
    </source>
</evidence>
<dbReference type="GO" id="GO:0005829">
    <property type="term" value="C:cytosol"/>
    <property type="evidence" value="ECO:0007669"/>
    <property type="project" value="TreeGrafter"/>
</dbReference>
<evidence type="ECO:0000256" key="9">
    <source>
        <dbReference type="PROSITE-ProRule" id="PRU01091"/>
    </source>
</evidence>
<dbReference type="PANTHER" id="PTHR48111">
    <property type="entry name" value="REGULATOR OF RPOS"/>
    <property type="match status" value="1"/>
</dbReference>
<dbReference type="Gene3D" id="3.40.50.2300">
    <property type="match status" value="1"/>
</dbReference>
<accession>A0A9D1X2G1</accession>
<dbReference type="InterPro" id="IPR001867">
    <property type="entry name" value="OmpR/PhoB-type_DNA-bd"/>
</dbReference>
<evidence type="ECO:0000259" key="12">
    <source>
        <dbReference type="PROSITE" id="PS51755"/>
    </source>
</evidence>
<feature type="region of interest" description="Disordered" evidence="10">
    <location>
        <begin position="129"/>
        <end position="149"/>
    </location>
</feature>
<evidence type="ECO:0000256" key="5">
    <source>
        <dbReference type="ARBA" id="ARBA00023125"/>
    </source>
</evidence>
<dbReference type="InterPro" id="IPR036388">
    <property type="entry name" value="WH-like_DNA-bd_sf"/>
</dbReference>
<dbReference type="Gene3D" id="6.10.250.690">
    <property type="match status" value="1"/>
</dbReference>
<feature type="domain" description="OmpR/PhoB-type" evidence="12">
    <location>
        <begin position="157"/>
        <end position="257"/>
    </location>
</feature>
<evidence type="ECO:0000256" key="10">
    <source>
        <dbReference type="SAM" id="MobiDB-lite"/>
    </source>
</evidence>
<dbReference type="Proteomes" id="UP000886805">
    <property type="component" value="Unassembled WGS sequence"/>
</dbReference>
<dbReference type="GO" id="GO:0032993">
    <property type="term" value="C:protein-DNA complex"/>
    <property type="evidence" value="ECO:0007669"/>
    <property type="project" value="TreeGrafter"/>
</dbReference>
<keyword evidence="6" id="KW-0804">Transcription</keyword>
<dbReference type="SMART" id="SM00448">
    <property type="entry name" value="REC"/>
    <property type="match status" value="1"/>
</dbReference>
<dbReference type="CDD" id="cd00383">
    <property type="entry name" value="trans_reg_C"/>
    <property type="match status" value="1"/>
</dbReference>
<dbReference type="GO" id="GO:0000156">
    <property type="term" value="F:phosphorelay response regulator activity"/>
    <property type="evidence" value="ECO:0007669"/>
    <property type="project" value="TreeGrafter"/>
</dbReference>
<dbReference type="Pfam" id="PF00486">
    <property type="entry name" value="Trans_reg_C"/>
    <property type="match status" value="1"/>
</dbReference>
<proteinExistence type="predicted"/>
<feature type="DNA-binding region" description="OmpR/PhoB-type" evidence="9">
    <location>
        <begin position="157"/>
        <end position="257"/>
    </location>
</feature>
<comment type="caution">
    <text evidence="13">The sequence shown here is derived from an EMBL/GenBank/DDBJ whole genome shotgun (WGS) entry which is preliminary data.</text>
</comment>
<dbReference type="Gene3D" id="1.10.10.10">
    <property type="entry name" value="Winged helix-like DNA-binding domain superfamily/Winged helix DNA-binding domain"/>
    <property type="match status" value="1"/>
</dbReference>
<reference evidence="13" key="2">
    <citation type="submission" date="2021-04" db="EMBL/GenBank/DDBJ databases">
        <authorList>
            <person name="Gilroy R."/>
        </authorList>
    </citation>
    <scope>NUCLEOTIDE SEQUENCE</scope>
    <source>
        <strain evidence="13">ChiSxjej3B15-1167</strain>
    </source>
</reference>
<evidence type="ECO:0000313" key="14">
    <source>
        <dbReference type="Proteomes" id="UP000886805"/>
    </source>
</evidence>
<dbReference type="PROSITE" id="PS51755">
    <property type="entry name" value="OMPR_PHOB"/>
    <property type="match status" value="1"/>
</dbReference>
<protein>
    <recommendedName>
        <fullName evidence="1">Stage 0 sporulation protein A homolog</fullName>
    </recommendedName>
</protein>
<dbReference type="InterPro" id="IPR001789">
    <property type="entry name" value="Sig_transdc_resp-reg_receiver"/>
</dbReference>
<feature type="domain" description="Response regulatory" evidence="11">
    <location>
        <begin position="2"/>
        <end position="115"/>
    </location>
</feature>
<dbReference type="GO" id="GO:0006355">
    <property type="term" value="P:regulation of DNA-templated transcription"/>
    <property type="evidence" value="ECO:0007669"/>
    <property type="project" value="InterPro"/>
</dbReference>
<dbReference type="InterPro" id="IPR011006">
    <property type="entry name" value="CheY-like_superfamily"/>
</dbReference>
<comment type="function">
    <text evidence="7">May play the central regulatory role in sporulation. It may be an element of the effector pathway responsible for the activation of sporulation genes in response to nutritional stress. Spo0A may act in concert with spo0H (a sigma factor) to control the expression of some genes that are critical to the sporulation process.</text>
</comment>
<dbReference type="EMBL" id="DXEQ01000047">
    <property type="protein sequence ID" value="HIX71723.1"/>
    <property type="molecule type" value="Genomic_DNA"/>
</dbReference>
<keyword evidence="4" id="KW-0805">Transcription regulation</keyword>
<dbReference type="GO" id="GO:0000976">
    <property type="term" value="F:transcription cis-regulatory region binding"/>
    <property type="evidence" value="ECO:0007669"/>
    <property type="project" value="TreeGrafter"/>
</dbReference>